<dbReference type="AlphaFoldDB" id="A0ABD0YGU5"/>
<dbReference type="Gene3D" id="1.10.510.10">
    <property type="entry name" value="Transferase(Phosphotransferase) domain 1"/>
    <property type="match status" value="1"/>
</dbReference>
<keyword evidence="5" id="KW-0067">ATP-binding</keyword>
<comment type="caution">
    <text evidence="7">The sequence shown here is derived from an EMBL/GenBank/DDBJ whole genome shotgun (WGS) entry which is preliminary data.</text>
</comment>
<accession>A0ABD0YGU5</accession>
<evidence type="ECO:0000259" key="6">
    <source>
        <dbReference type="PROSITE" id="PS50011"/>
    </source>
</evidence>
<reference evidence="7 8" key="1">
    <citation type="submission" date="2024-07" db="EMBL/GenBank/DDBJ databases">
        <title>Chromosome-level genome assembly of the water stick insect Ranatra chinensis (Heteroptera: Nepidae).</title>
        <authorList>
            <person name="Liu X."/>
        </authorList>
    </citation>
    <scope>NUCLEOTIDE SEQUENCE [LARGE SCALE GENOMIC DNA]</scope>
    <source>
        <strain evidence="7">Cailab_2021Rc</strain>
        <tissue evidence="7">Muscle</tissue>
    </source>
</reference>
<dbReference type="PROSITE" id="PS00109">
    <property type="entry name" value="PROTEIN_KINASE_TYR"/>
    <property type="match status" value="1"/>
</dbReference>
<keyword evidence="4" id="KW-0418">Kinase</keyword>
<dbReference type="PANTHER" id="PTHR24056:SF472">
    <property type="entry name" value="CYCLIN-DEPENDENT KINASE 4, ISOFORM A"/>
    <property type="match status" value="1"/>
</dbReference>
<keyword evidence="8" id="KW-1185">Reference proteome</keyword>
<dbReference type="PROSITE" id="PS50011">
    <property type="entry name" value="PROTEIN_KINASE_DOM"/>
    <property type="match status" value="1"/>
</dbReference>
<keyword evidence="2" id="KW-0808">Transferase</keyword>
<evidence type="ECO:0000313" key="8">
    <source>
        <dbReference type="Proteomes" id="UP001558652"/>
    </source>
</evidence>
<dbReference type="InterPro" id="IPR050108">
    <property type="entry name" value="CDK"/>
</dbReference>
<organism evidence="7 8">
    <name type="scientific">Ranatra chinensis</name>
    <dbReference type="NCBI Taxonomy" id="642074"/>
    <lineage>
        <taxon>Eukaryota</taxon>
        <taxon>Metazoa</taxon>
        <taxon>Ecdysozoa</taxon>
        <taxon>Arthropoda</taxon>
        <taxon>Hexapoda</taxon>
        <taxon>Insecta</taxon>
        <taxon>Pterygota</taxon>
        <taxon>Neoptera</taxon>
        <taxon>Paraneoptera</taxon>
        <taxon>Hemiptera</taxon>
        <taxon>Heteroptera</taxon>
        <taxon>Panheteroptera</taxon>
        <taxon>Nepomorpha</taxon>
        <taxon>Nepidae</taxon>
        <taxon>Ranatrinae</taxon>
        <taxon>Ranatra</taxon>
    </lineage>
</organism>
<dbReference type="PANTHER" id="PTHR24056">
    <property type="entry name" value="CELL DIVISION PROTEIN KINASE"/>
    <property type="match status" value="1"/>
</dbReference>
<keyword evidence="3" id="KW-0547">Nucleotide-binding</keyword>
<dbReference type="Gene3D" id="3.30.200.20">
    <property type="entry name" value="Phosphorylase Kinase, domain 1"/>
    <property type="match status" value="1"/>
</dbReference>
<evidence type="ECO:0000313" key="7">
    <source>
        <dbReference type="EMBL" id="KAL1122292.1"/>
    </source>
</evidence>
<dbReference type="InterPro" id="IPR011009">
    <property type="entry name" value="Kinase-like_dom_sf"/>
</dbReference>
<evidence type="ECO:0000256" key="3">
    <source>
        <dbReference type="ARBA" id="ARBA00022741"/>
    </source>
</evidence>
<sequence length="316" mass="35623">MSKSKFIIRSEDEPSTSRQSDTLLAINAESKKTKRVKVPLIDGEVEDVIQEELDRLYGLGKYRHPNIAALFSIQRGPKSVNGKSTILFLHFESSGLTLGEYLLEGLDAHTVKDLMHQVMRGLDFLHKQGIVHGDMRPRNLIITPDGGIKITDFGLKETLAYDRINRAEEEESLAYKSPEILLGSYSGTASDVWASGCILAEMYMCTALFEGSSLEDRLDNIFSVIGTPRKEEWPKDVMTPHKLFPLRPRISFSSIIPEICREGCDLLNSLLRFDHGQRLGVGQVLHHPYFSYKSYMLAARISTEMDCGRYDSTESE</sequence>
<dbReference type="EMBL" id="JBFDAA010000014">
    <property type="protein sequence ID" value="KAL1122292.1"/>
    <property type="molecule type" value="Genomic_DNA"/>
</dbReference>
<dbReference type="Proteomes" id="UP001558652">
    <property type="component" value="Unassembled WGS sequence"/>
</dbReference>
<dbReference type="GO" id="GO:0005524">
    <property type="term" value="F:ATP binding"/>
    <property type="evidence" value="ECO:0007669"/>
    <property type="project" value="UniProtKB-KW"/>
</dbReference>
<name>A0ABD0YGU5_9HEMI</name>
<dbReference type="GO" id="GO:0004674">
    <property type="term" value="F:protein serine/threonine kinase activity"/>
    <property type="evidence" value="ECO:0007669"/>
    <property type="project" value="UniProtKB-KW"/>
</dbReference>
<dbReference type="InterPro" id="IPR000719">
    <property type="entry name" value="Prot_kinase_dom"/>
</dbReference>
<evidence type="ECO:0000256" key="5">
    <source>
        <dbReference type="ARBA" id="ARBA00022840"/>
    </source>
</evidence>
<dbReference type="Pfam" id="PF00069">
    <property type="entry name" value="Pkinase"/>
    <property type="match status" value="1"/>
</dbReference>
<protein>
    <recommendedName>
        <fullName evidence="6">Protein kinase domain-containing protein</fullName>
    </recommendedName>
</protein>
<dbReference type="InterPro" id="IPR008266">
    <property type="entry name" value="Tyr_kinase_AS"/>
</dbReference>
<gene>
    <name evidence="7" type="ORF">AAG570_003697</name>
</gene>
<evidence type="ECO:0000256" key="2">
    <source>
        <dbReference type="ARBA" id="ARBA00022679"/>
    </source>
</evidence>
<proteinExistence type="predicted"/>
<feature type="domain" description="Protein kinase" evidence="6">
    <location>
        <begin position="1"/>
        <end position="290"/>
    </location>
</feature>
<dbReference type="SUPFAM" id="SSF56112">
    <property type="entry name" value="Protein kinase-like (PK-like)"/>
    <property type="match status" value="1"/>
</dbReference>
<keyword evidence="1" id="KW-0723">Serine/threonine-protein kinase</keyword>
<dbReference type="FunFam" id="1.10.510.10:FF:000624">
    <property type="entry name" value="Mitogen-activated protein kinase"/>
    <property type="match status" value="1"/>
</dbReference>
<evidence type="ECO:0000256" key="1">
    <source>
        <dbReference type="ARBA" id="ARBA00022527"/>
    </source>
</evidence>
<evidence type="ECO:0000256" key="4">
    <source>
        <dbReference type="ARBA" id="ARBA00022777"/>
    </source>
</evidence>